<evidence type="ECO:0000259" key="1">
    <source>
        <dbReference type="PROSITE" id="PS00028"/>
    </source>
</evidence>
<dbReference type="PANTHER" id="PTHR31912">
    <property type="entry name" value="IP13529P"/>
    <property type="match status" value="1"/>
</dbReference>
<dbReference type="EMBL" id="JACTAM010000015">
    <property type="protein sequence ID" value="KAI2656001.1"/>
    <property type="molecule type" value="Genomic_DNA"/>
</dbReference>
<dbReference type="InterPro" id="IPR013087">
    <property type="entry name" value="Znf_C2H2_type"/>
</dbReference>
<keyword evidence="3" id="KW-1185">Reference proteome</keyword>
<dbReference type="PROSITE" id="PS00028">
    <property type="entry name" value="ZINC_FINGER_C2H2_1"/>
    <property type="match status" value="2"/>
</dbReference>
<organism evidence="2 3">
    <name type="scientific">Labeo rohita</name>
    <name type="common">Indian major carp</name>
    <name type="synonym">Cyprinus rohita</name>
    <dbReference type="NCBI Taxonomy" id="84645"/>
    <lineage>
        <taxon>Eukaryota</taxon>
        <taxon>Metazoa</taxon>
        <taxon>Chordata</taxon>
        <taxon>Craniata</taxon>
        <taxon>Vertebrata</taxon>
        <taxon>Euteleostomi</taxon>
        <taxon>Actinopterygii</taxon>
        <taxon>Neopterygii</taxon>
        <taxon>Teleostei</taxon>
        <taxon>Ostariophysi</taxon>
        <taxon>Cypriniformes</taxon>
        <taxon>Cyprinidae</taxon>
        <taxon>Labeoninae</taxon>
        <taxon>Labeonini</taxon>
        <taxon>Labeo</taxon>
    </lineage>
</organism>
<evidence type="ECO:0000313" key="3">
    <source>
        <dbReference type="Proteomes" id="UP000830375"/>
    </source>
</evidence>
<sequence length="806" mass="92280">MKKLMRKVSCYLMTVQSRTKSRTLCQVPKVSRIKKRGTILKSLFIHLRAVHSVTSACTHFQCVEQRCRRTFYYMRSYKRHLLQHEPCSNKDRPSTPIIEQLRTPAEHVALDADEDGPEDNWDDLGPEGVINRVATFLACLRSRPSQTFSSVNYMSGNFIEPIEEVFPGVSYMSQRASDTGVVRQVAVQDTFQRMKKLMRKVSCYLMTVQSRTKSRTLCQVPKVSRIKKRGTILKSLFIHLRAVHSVTSACTHFQCVEQRCRRTFYYMRSYKRHLLQHEPCSNKDRPSTPIIEQLRTPAEHVALDADEDGPEDNWDDLGPEGVINRVATFLACLRSRPSQTFSSVNYMSGNFIEPIEEVFPGVSYMSQRASDTGVVRQVAVQDTFQRIWHAHVLFSKEFTISLVLYNDDCETVNPLGSKTVMHKLSFHYFTIKSLPPELLSSLNSHFLLAVYKTSDAKTYGLSVVLKPIIDELKSVELEGISIDVPHFQGTLLVCGENLGLNGILGYTQSFSGNYVCRWCKVHRDVLQVQTSEDLSLLRDTDNYQADLHENNPSGTGVREESVLNDLHFFHVTDNVAPDIMHNILERVGSDEVKLILNSLTEEKHLSLDTLNYRITSFDYGFCDKRNQPSPISRGDLRNLDGGMRQSAAQMWCLIRLLPLMIGDLIPHCNRYWNLLLLLLQCMEFIFSRLFLELYPHLHLWSKHRFMLHYPRAIMKLGPLISFWAMCFESKHGFFKHVFAQNTDVGPGHCAFLATLDGFGDIQSGLEGERSIEYRPGMTVFLSYSQDGEPEFGLVQTCYSVVEHSRV</sequence>
<gene>
    <name evidence="2" type="ORF">H4Q32_012813</name>
</gene>
<reference evidence="2 3" key="1">
    <citation type="submission" date="2022-01" db="EMBL/GenBank/DDBJ databases">
        <title>A high-quality chromosome-level genome assembly of rohu carp, Labeo rohita.</title>
        <authorList>
            <person name="Arick M.A. II"/>
            <person name="Hsu C.-Y."/>
            <person name="Magbanua Z."/>
            <person name="Pechanova O."/>
            <person name="Grover C."/>
            <person name="Miller E."/>
            <person name="Thrash A."/>
            <person name="Ezzel L."/>
            <person name="Alam S."/>
            <person name="Benzie J."/>
            <person name="Hamilton M."/>
            <person name="Karsi A."/>
            <person name="Lawrence M.L."/>
            <person name="Peterson D.G."/>
        </authorList>
    </citation>
    <scope>NUCLEOTIDE SEQUENCE [LARGE SCALE GENOMIC DNA]</scope>
    <source>
        <strain evidence="3">BAU-BD-2019</strain>
        <tissue evidence="2">Blood</tissue>
    </source>
</reference>
<proteinExistence type="predicted"/>
<evidence type="ECO:0000313" key="2">
    <source>
        <dbReference type="EMBL" id="KAI2656001.1"/>
    </source>
</evidence>
<feature type="domain" description="C2H2-type" evidence="1">
    <location>
        <begin position="255"/>
        <end position="277"/>
    </location>
</feature>
<dbReference type="PANTHER" id="PTHR31912:SF34">
    <property type="entry name" value="NOTOCHORD-RELATED PROTEIN"/>
    <property type="match status" value="1"/>
</dbReference>
<protein>
    <submittedName>
        <fullName evidence="2">DNA mismatch repair protein MutS</fullName>
    </submittedName>
</protein>
<dbReference type="Proteomes" id="UP000830375">
    <property type="component" value="Unassembled WGS sequence"/>
</dbReference>
<dbReference type="SMART" id="SM00355">
    <property type="entry name" value="ZnF_C2H2"/>
    <property type="match status" value="2"/>
</dbReference>
<feature type="domain" description="C2H2-type" evidence="1">
    <location>
        <begin position="62"/>
        <end position="84"/>
    </location>
</feature>
<comment type="caution">
    <text evidence="2">The sequence shown here is derived from an EMBL/GenBank/DDBJ whole genome shotgun (WGS) entry which is preliminary data.</text>
</comment>
<accession>A0ABQ8LZD2</accession>
<name>A0ABQ8LZD2_LABRO</name>